<comment type="caution">
    <text evidence="1">The sequence shown here is derived from an EMBL/GenBank/DDBJ whole genome shotgun (WGS) entry which is preliminary data.</text>
</comment>
<reference evidence="1" key="1">
    <citation type="journal article" date="2021" name="New Phytol.">
        <title>Evolutionary innovations through gain and loss of genes in the ectomycorrhizal Boletales.</title>
        <authorList>
            <person name="Wu G."/>
            <person name="Miyauchi S."/>
            <person name="Morin E."/>
            <person name="Kuo A."/>
            <person name="Drula E."/>
            <person name="Varga T."/>
            <person name="Kohler A."/>
            <person name="Feng B."/>
            <person name="Cao Y."/>
            <person name="Lipzen A."/>
            <person name="Daum C."/>
            <person name="Hundley H."/>
            <person name="Pangilinan J."/>
            <person name="Johnson J."/>
            <person name="Barry K."/>
            <person name="LaButti K."/>
            <person name="Ng V."/>
            <person name="Ahrendt S."/>
            <person name="Min B."/>
            <person name="Choi I.G."/>
            <person name="Park H."/>
            <person name="Plett J.M."/>
            <person name="Magnuson J."/>
            <person name="Spatafora J.W."/>
            <person name="Nagy L.G."/>
            <person name="Henrissat B."/>
            <person name="Grigoriev I.V."/>
            <person name="Yang Z.L."/>
            <person name="Xu J."/>
            <person name="Martin F.M."/>
        </authorList>
    </citation>
    <scope>NUCLEOTIDE SEQUENCE</scope>
    <source>
        <strain evidence="1">KUC20120723A-06</strain>
    </source>
</reference>
<gene>
    <name evidence="1" type="ORF">BV22DRAFT_473092</name>
</gene>
<protein>
    <submittedName>
        <fullName evidence="1">Uncharacterized protein</fullName>
    </submittedName>
</protein>
<accession>A0ACB8BKA1</accession>
<keyword evidence="2" id="KW-1185">Reference proteome</keyword>
<evidence type="ECO:0000313" key="1">
    <source>
        <dbReference type="EMBL" id="KAH7924983.1"/>
    </source>
</evidence>
<dbReference type="Proteomes" id="UP000790709">
    <property type="component" value="Unassembled WGS sequence"/>
</dbReference>
<evidence type="ECO:0000313" key="2">
    <source>
        <dbReference type="Proteomes" id="UP000790709"/>
    </source>
</evidence>
<dbReference type="EMBL" id="MU266412">
    <property type="protein sequence ID" value="KAH7924983.1"/>
    <property type="molecule type" value="Genomic_DNA"/>
</dbReference>
<name>A0ACB8BKA1_9AGAM</name>
<sequence length="138" mass="15783">MKSSVDHHDNESIMSRTLRARVSAGRFRDCTSGSAGWYRCLVYHQHWAPTPTPSVVTLMTDTDTDTDQRSRGLRLLARPDHRYIFFVYRTTRHFIYVKRIYVGLGSSCSCFLCPCDSQAQVQVREPEPGLERAIVQVG</sequence>
<organism evidence="1 2">
    <name type="scientific">Leucogyrophana mollusca</name>
    <dbReference type="NCBI Taxonomy" id="85980"/>
    <lineage>
        <taxon>Eukaryota</taxon>
        <taxon>Fungi</taxon>
        <taxon>Dikarya</taxon>
        <taxon>Basidiomycota</taxon>
        <taxon>Agaricomycotina</taxon>
        <taxon>Agaricomycetes</taxon>
        <taxon>Agaricomycetidae</taxon>
        <taxon>Boletales</taxon>
        <taxon>Boletales incertae sedis</taxon>
        <taxon>Leucogyrophana</taxon>
    </lineage>
</organism>
<proteinExistence type="predicted"/>